<protein>
    <submittedName>
        <fullName evidence="4">Uncharacterized protein LOC103513341</fullName>
    </submittedName>
</protein>
<feature type="compositionally biased region" description="Polar residues" evidence="1">
    <location>
        <begin position="402"/>
        <end position="432"/>
    </location>
</feature>
<feature type="compositionally biased region" description="Acidic residues" evidence="1">
    <location>
        <begin position="73"/>
        <end position="82"/>
    </location>
</feature>
<feature type="region of interest" description="Disordered" evidence="1">
    <location>
        <begin position="399"/>
        <end position="490"/>
    </location>
</feature>
<accession>A0A1S3D890</accession>
<dbReference type="AlphaFoldDB" id="A0A1S3D890"/>
<dbReference type="KEGG" id="dci:103513341"/>
<sequence>MDKVTYLGMQQHMAHLQHQQHMNKGLSHYIPTLKVPQCFTHRYLGWKINVLNSCDKEAQSSEPVTTRIRADDYTDDQSADSELESRPSIKVTTRVKPDGTSDGVSAETNSFHNDLSQIIPHKFKDSLKSDFKKTPLTSAEIPDFVLTSTKFNGYNQHEMLRQQMEERERQMKEKKEQQENEIKRKREQEKDGHTKYEVKEDDNSSNGDQNIDKNRKDIRQNTNNVLIQQSLEPLTIHEHEIKQALDLGQQQYQQQQPSRQTNINQTIEQHFQQNLDLNTEKSVPVAFILNGNQQYSTNQPFLLTTYGGSQNFISTSSNPHKQPMVVYPANQKENKINAYSLQPTTPLSIQKHHQQTQQYPEQQHYSTIQHNQQYSTQKYITTPQTPIYLQNPISIARPVSGQIRNSPNQDYSQNSQYTQGPPQHVSQFSQGHRVQAEHRPQQQTPNSHQFSSAPANYNPYSTYPGGFSQSPSTGPAQFHGQSNFISHPSGKDNIPYKTGYILLQNNNPKRPVNVNVYKRPISNPNIRRPNVIIKKPIYKNKAGSQSAQPTKHIMLVKPVNSIGQSASSLSQVVITPKVHGNADTYPTTPSKKVTVTYSTSSAQANLNKIKPVLPLLVAEKPRDVSHTKIQKKSEIVAPSTPIKSGFNPSSVVIESGFKPIITVEDEAQKRMSDDDVEYIDETTIANVVEQVTNASNVLETKQTENFEPIFIPSPPDQQKLRKEKKPIVSKPVRQVLVRKRIGPLAQDERKQYKVRQEQSEEQVQTYFLPPSGPIYGVPKNLNKKQEKVTHIKKDLLHTAEEKEHKKEENNKLKADEDEKEVKIEKAQTPTVSDNNEIKKVNNLKEESNSSVQTTPKYKNHKYEEVEKINEKLKDEQSEEDVATQEQKVADYTVIDSVEEGRNEKKLKFTRKYPLLRPRRSPHHHPDHKGNDTEHDNKPHTEDSHQRSHRDRRTPRPHHTPDHHGDASDYNDENHDHMHEHDYRHFHNITSTKSSAVTTYLSLTLLAVQFIVIALR</sequence>
<dbReference type="GeneID" id="103513341"/>
<feature type="transmembrane region" description="Helical" evidence="2">
    <location>
        <begin position="996"/>
        <end position="1014"/>
    </location>
</feature>
<name>A0A1S3D890_DIACI</name>
<feature type="compositionally biased region" description="Basic and acidic residues" evidence="1">
    <location>
        <begin position="797"/>
        <end position="825"/>
    </location>
</feature>
<evidence type="ECO:0000313" key="4">
    <source>
        <dbReference type="RefSeq" id="XP_008476385.1"/>
    </source>
</evidence>
<feature type="compositionally biased region" description="Basic and acidic residues" evidence="1">
    <location>
        <begin position="927"/>
        <end position="945"/>
    </location>
</feature>
<feature type="region of interest" description="Disordered" evidence="1">
    <location>
        <begin position="904"/>
        <end position="975"/>
    </location>
</feature>
<dbReference type="RefSeq" id="XP_008476385.1">
    <property type="nucleotide sequence ID" value="XM_008478163.3"/>
</dbReference>
<feature type="compositionally biased region" description="Basic residues" evidence="1">
    <location>
        <begin position="946"/>
        <end position="957"/>
    </location>
</feature>
<feature type="region of interest" description="Disordered" evidence="1">
    <location>
        <begin position="57"/>
        <end position="112"/>
    </location>
</feature>
<feature type="compositionally biased region" description="Polar residues" evidence="1">
    <location>
        <begin position="102"/>
        <end position="112"/>
    </location>
</feature>
<keyword evidence="2" id="KW-1133">Transmembrane helix</keyword>
<organism evidence="3 4">
    <name type="scientific">Diaphorina citri</name>
    <name type="common">Asian citrus psyllid</name>
    <dbReference type="NCBI Taxonomy" id="121845"/>
    <lineage>
        <taxon>Eukaryota</taxon>
        <taxon>Metazoa</taxon>
        <taxon>Ecdysozoa</taxon>
        <taxon>Arthropoda</taxon>
        <taxon>Hexapoda</taxon>
        <taxon>Insecta</taxon>
        <taxon>Pterygota</taxon>
        <taxon>Neoptera</taxon>
        <taxon>Paraneoptera</taxon>
        <taxon>Hemiptera</taxon>
        <taxon>Sternorrhyncha</taxon>
        <taxon>Psylloidea</taxon>
        <taxon>Psyllidae</taxon>
        <taxon>Diaphorininae</taxon>
        <taxon>Diaphorina</taxon>
    </lineage>
</organism>
<feature type="region of interest" description="Disordered" evidence="1">
    <location>
        <begin position="797"/>
        <end position="862"/>
    </location>
</feature>
<feature type="compositionally biased region" description="Basic residues" evidence="1">
    <location>
        <begin position="916"/>
        <end position="926"/>
    </location>
</feature>
<reference evidence="4" key="1">
    <citation type="submission" date="2025-08" db="UniProtKB">
        <authorList>
            <consortium name="RefSeq"/>
        </authorList>
    </citation>
    <scope>IDENTIFICATION</scope>
</reference>
<feature type="compositionally biased region" description="Basic and acidic residues" evidence="1">
    <location>
        <begin position="958"/>
        <end position="975"/>
    </location>
</feature>
<proteinExistence type="predicted"/>
<evidence type="ECO:0000256" key="2">
    <source>
        <dbReference type="SAM" id="Phobius"/>
    </source>
</evidence>
<dbReference type="PaxDb" id="121845-A0A1S3D890"/>
<keyword evidence="2" id="KW-0812">Transmembrane</keyword>
<keyword evidence="3" id="KW-1185">Reference proteome</keyword>
<evidence type="ECO:0000256" key="1">
    <source>
        <dbReference type="SAM" id="MobiDB-lite"/>
    </source>
</evidence>
<keyword evidence="2" id="KW-0472">Membrane</keyword>
<dbReference type="OMA" id="DYNDENH"/>
<feature type="region of interest" description="Disordered" evidence="1">
    <location>
        <begin position="164"/>
        <end position="217"/>
    </location>
</feature>
<feature type="compositionally biased region" description="Basic and acidic residues" evidence="1">
    <location>
        <begin position="835"/>
        <end position="847"/>
    </location>
</feature>
<dbReference type="Proteomes" id="UP000079169">
    <property type="component" value="Unplaced"/>
</dbReference>
<feature type="compositionally biased region" description="Basic and acidic residues" evidence="1">
    <location>
        <begin position="164"/>
        <end position="202"/>
    </location>
</feature>
<feature type="compositionally biased region" description="Polar residues" evidence="1">
    <location>
        <begin position="441"/>
        <end position="486"/>
    </location>
</feature>
<evidence type="ECO:0000313" key="3">
    <source>
        <dbReference type="Proteomes" id="UP000079169"/>
    </source>
</evidence>
<gene>
    <name evidence="4" type="primary">LOC103513341</name>
</gene>